<evidence type="ECO:0000313" key="7">
    <source>
        <dbReference type="EMBL" id="SES15773.1"/>
    </source>
</evidence>
<reference evidence="7 8" key="1">
    <citation type="submission" date="2016-10" db="EMBL/GenBank/DDBJ databases">
        <authorList>
            <person name="de Groot N.N."/>
        </authorList>
    </citation>
    <scope>NUCLEOTIDE SEQUENCE [LARGE SCALE GENOMIC DNA]</scope>
    <source>
        <strain evidence="7 8">DSM 23042</strain>
    </source>
</reference>
<dbReference type="SUPFAM" id="SSF52283">
    <property type="entry name" value="Formate/glycerate dehydrogenase catalytic domain-like"/>
    <property type="match status" value="1"/>
</dbReference>
<name>A0A1H9V3A0_9RHOB</name>
<keyword evidence="2 4" id="KW-0560">Oxidoreductase</keyword>
<dbReference type="GO" id="GO:0016616">
    <property type="term" value="F:oxidoreductase activity, acting on the CH-OH group of donors, NAD or NADP as acceptor"/>
    <property type="evidence" value="ECO:0007669"/>
    <property type="project" value="InterPro"/>
</dbReference>
<dbReference type="InterPro" id="IPR006140">
    <property type="entry name" value="D-isomer_DH_NAD-bd"/>
</dbReference>
<dbReference type="EMBL" id="FOGU01000006">
    <property type="protein sequence ID" value="SES15773.1"/>
    <property type="molecule type" value="Genomic_DNA"/>
</dbReference>
<keyword evidence="8" id="KW-1185">Reference proteome</keyword>
<dbReference type="InterPro" id="IPR006139">
    <property type="entry name" value="D-isomer_2_OHA_DH_cat_dom"/>
</dbReference>
<dbReference type="CDD" id="cd12175">
    <property type="entry name" value="2-Hacid_dh_11"/>
    <property type="match status" value="1"/>
</dbReference>
<dbReference type="SUPFAM" id="SSF51735">
    <property type="entry name" value="NAD(P)-binding Rossmann-fold domains"/>
    <property type="match status" value="1"/>
</dbReference>
<evidence type="ECO:0000256" key="1">
    <source>
        <dbReference type="ARBA" id="ARBA00005854"/>
    </source>
</evidence>
<protein>
    <submittedName>
        <fullName evidence="7">Phosphoglycerate dehydrogenase</fullName>
    </submittedName>
</protein>
<evidence type="ECO:0000259" key="5">
    <source>
        <dbReference type="Pfam" id="PF00389"/>
    </source>
</evidence>
<dbReference type="PROSITE" id="PS00670">
    <property type="entry name" value="D_2_HYDROXYACID_DH_2"/>
    <property type="match status" value="1"/>
</dbReference>
<feature type="domain" description="D-isomer specific 2-hydroxyacid dehydrogenase NAD-binding" evidence="6">
    <location>
        <begin position="109"/>
        <end position="283"/>
    </location>
</feature>
<evidence type="ECO:0000259" key="6">
    <source>
        <dbReference type="Pfam" id="PF02826"/>
    </source>
</evidence>
<dbReference type="GO" id="GO:0051287">
    <property type="term" value="F:NAD binding"/>
    <property type="evidence" value="ECO:0007669"/>
    <property type="project" value="InterPro"/>
</dbReference>
<dbReference type="Proteomes" id="UP000198885">
    <property type="component" value="Unassembled WGS sequence"/>
</dbReference>
<dbReference type="STRING" id="641238.SAMN04490244_106192"/>
<evidence type="ECO:0000313" key="8">
    <source>
        <dbReference type="Proteomes" id="UP000198885"/>
    </source>
</evidence>
<organism evidence="7 8">
    <name type="scientific">Tranquillimonas rosea</name>
    <dbReference type="NCBI Taxonomy" id="641238"/>
    <lineage>
        <taxon>Bacteria</taxon>
        <taxon>Pseudomonadati</taxon>
        <taxon>Pseudomonadota</taxon>
        <taxon>Alphaproteobacteria</taxon>
        <taxon>Rhodobacterales</taxon>
        <taxon>Roseobacteraceae</taxon>
        <taxon>Tranquillimonas</taxon>
    </lineage>
</organism>
<dbReference type="PROSITE" id="PS00671">
    <property type="entry name" value="D_2_HYDROXYACID_DH_3"/>
    <property type="match status" value="1"/>
</dbReference>
<dbReference type="InterPro" id="IPR050418">
    <property type="entry name" value="D-iso_2-hydroxyacid_DH_PdxB"/>
</dbReference>
<keyword evidence="3" id="KW-0520">NAD</keyword>
<sequence length="317" mass="34256">MAIGPVAVLEPSTEEMRARTREICEGFDLRFPASGAPEDFTEVVRDAEYVVTRGLRFPPEVLDRAEKLRLIHQWGTGVDGIPLDKARERGITVARSPGVNAPSVAEATVMLMLAALRHLPQVHNALRDGQWEMPDLWKQSRDLGACTVGLVGMGAIGTEVAHRLAAFGCDVIYTRTSGPLPGSDPRHKELDAVLARADVLSLHLPLTDRTRAMIDASAIARMKDGAVLVNTSRGGLIDESALLDALDTGRISAAALDVFAEEPVDPDNPLLRHPSTLTLPHVAARTLDNFDRMVSHWAGNIRAFDAGQGIDTSCLVE</sequence>
<dbReference type="InterPro" id="IPR036291">
    <property type="entry name" value="NAD(P)-bd_dom_sf"/>
</dbReference>
<dbReference type="RefSeq" id="WP_092693859.1">
    <property type="nucleotide sequence ID" value="NZ_FOGU01000006.1"/>
</dbReference>
<proteinExistence type="inferred from homology"/>
<dbReference type="PANTHER" id="PTHR43761:SF1">
    <property type="entry name" value="D-ISOMER SPECIFIC 2-HYDROXYACID DEHYDROGENASE CATALYTIC DOMAIN-CONTAINING PROTEIN-RELATED"/>
    <property type="match status" value="1"/>
</dbReference>
<gene>
    <name evidence="7" type="ORF">SAMN04490244_106192</name>
</gene>
<feature type="domain" description="D-isomer specific 2-hydroxyacid dehydrogenase catalytic" evidence="5">
    <location>
        <begin position="7"/>
        <end position="308"/>
    </location>
</feature>
<dbReference type="Pfam" id="PF02826">
    <property type="entry name" value="2-Hacid_dh_C"/>
    <property type="match status" value="1"/>
</dbReference>
<accession>A0A1H9V3A0</accession>
<dbReference type="Gene3D" id="3.40.50.720">
    <property type="entry name" value="NAD(P)-binding Rossmann-like Domain"/>
    <property type="match status" value="2"/>
</dbReference>
<evidence type="ECO:0000256" key="2">
    <source>
        <dbReference type="ARBA" id="ARBA00023002"/>
    </source>
</evidence>
<evidence type="ECO:0000256" key="4">
    <source>
        <dbReference type="RuleBase" id="RU003719"/>
    </source>
</evidence>
<dbReference type="OrthoDB" id="7374922at2"/>
<dbReference type="Pfam" id="PF00389">
    <property type="entry name" value="2-Hacid_dh"/>
    <property type="match status" value="1"/>
</dbReference>
<comment type="similarity">
    <text evidence="1 4">Belongs to the D-isomer specific 2-hydroxyacid dehydrogenase family.</text>
</comment>
<dbReference type="PANTHER" id="PTHR43761">
    <property type="entry name" value="D-ISOMER SPECIFIC 2-HYDROXYACID DEHYDROGENASE FAMILY PROTEIN (AFU_ORTHOLOGUE AFUA_1G13630)"/>
    <property type="match status" value="1"/>
</dbReference>
<dbReference type="InterPro" id="IPR029753">
    <property type="entry name" value="D-isomer_DH_CS"/>
</dbReference>
<evidence type="ECO:0000256" key="3">
    <source>
        <dbReference type="ARBA" id="ARBA00023027"/>
    </source>
</evidence>
<dbReference type="AlphaFoldDB" id="A0A1H9V3A0"/>